<feature type="domain" description="Helicase C-terminal" evidence="14">
    <location>
        <begin position="837"/>
        <end position="1018"/>
    </location>
</feature>
<dbReference type="FunFam" id="3.40.50.300:FF:000726">
    <property type="entry name" value="Pre-mRNA-splicing factor ATP-dependent RNA helicase"/>
    <property type="match status" value="1"/>
</dbReference>
<feature type="compositionally biased region" description="Acidic residues" evidence="12">
    <location>
        <begin position="343"/>
        <end position="356"/>
    </location>
</feature>
<dbReference type="SMART" id="SM00490">
    <property type="entry name" value="HELICc"/>
    <property type="match status" value="1"/>
</dbReference>
<dbReference type="PANTHER" id="PTHR18934">
    <property type="entry name" value="ATP-DEPENDENT RNA HELICASE"/>
    <property type="match status" value="1"/>
</dbReference>
<feature type="region of interest" description="Disordered" evidence="12">
    <location>
        <begin position="138"/>
        <end position="410"/>
    </location>
</feature>
<dbReference type="GO" id="GO:0003724">
    <property type="term" value="F:RNA helicase activity"/>
    <property type="evidence" value="ECO:0007669"/>
    <property type="project" value="UniProtKB-EC"/>
</dbReference>
<dbReference type="Pfam" id="PF00270">
    <property type="entry name" value="DEAD"/>
    <property type="match status" value="1"/>
</dbReference>
<feature type="region of interest" description="Disordered" evidence="12">
    <location>
        <begin position="473"/>
        <end position="571"/>
    </location>
</feature>
<evidence type="ECO:0000259" key="13">
    <source>
        <dbReference type="PROSITE" id="PS51192"/>
    </source>
</evidence>
<keyword evidence="8" id="KW-0508">mRNA splicing</keyword>
<feature type="region of interest" description="Disordered" evidence="12">
    <location>
        <begin position="589"/>
        <end position="633"/>
    </location>
</feature>
<protein>
    <recommendedName>
        <fullName evidence="2">RNA helicase</fullName>
        <ecNumber evidence="2">3.6.4.13</ecNumber>
    </recommendedName>
</protein>
<keyword evidence="3" id="KW-0507">mRNA processing</keyword>
<evidence type="ECO:0000256" key="8">
    <source>
        <dbReference type="ARBA" id="ARBA00023187"/>
    </source>
</evidence>
<dbReference type="EC" id="3.6.4.13" evidence="2"/>
<feature type="coiled-coil region" evidence="11">
    <location>
        <begin position="424"/>
        <end position="451"/>
    </location>
</feature>
<feature type="compositionally biased region" description="Acidic residues" evidence="12">
    <location>
        <begin position="387"/>
        <end position="396"/>
    </location>
</feature>
<evidence type="ECO:0000313" key="15">
    <source>
        <dbReference type="EMBL" id="KAL3810507.1"/>
    </source>
</evidence>
<comment type="subcellular location">
    <subcellularLocation>
        <location evidence="1">Nucleus</location>
    </subcellularLocation>
</comment>
<keyword evidence="7" id="KW-0067">ATP-binding</keyword>
<keyword evidence="11" id="KW-0175">Coiled coil</keyword>
<dbReference type="InterPro" id="IPR001650">
    <property type="entry name" value="Helicase_C-like"/>
</dbReference>
<reference evidence="15 16" key="1">
    <citation type="submission" date="2024-10" db="EMBL/GenBank/DDBJ databases">
        <title>Updated reference genomes for cyclostephanoid diatoms.</title>
        <authorList>
            <person name="Roberts W.R."/>
            <person name="Alverson A.J."/>
        </authorList>
    </citation>
    <scope>NUCLEOTIDE SEQUENCE [LARGE SCALE GENOMIC DNA]</scope>
    <source>
        <strain evidence="15 16">AJA228-03</strain>
    </source>
</reference>
<evidence type="ECO:0000256" key="6">
    <source>
        <dbReference type="ARBA" id="ARBA00022806"/>
    </source>
</evidence>
<comment type="catalytic activity">
    <reaction evidence="10">
        <text>ATP + H2O = ADP + phosphate + H(+)</text>
        <dbReference type="Rhea" id="RHEA:13065"/>
        <dbReference type="ChEBI" id="CHEBI:15377"/>
        <dbReference type="ChEBI" id="CHEBI:15378"/>
        <dbReference type="ChEBI" id="CHEBI:30616"/>
        <dbReference type="ChEBI" id="CHEBI:43474"/>
        <dbReference type="ChEBI" id="CHEBI:456216"/>
        <dbReference type="EC" id="3.6.4.13"/>
    </reaction>
</comment>
<sequence>MAKRMTPAQLASIKIWCSDNLHELLGFTDSALAGFLVDVASSGGDGGKKKKKKHDSGDGAARRVLQTLREGGVRGEEGRLLSFATELCQRCGSVSTAPVATSASSVAAATSSTARHGSMVTNAELLKRAANYSLMEEEPELKLPTKKPKKDSEIVTVTTSTRGNESLPGFSSDDEDANGSGGKRGKGKSRRSKEEGNARKGTSRVTDDSRRESLKEDHRRNRGGRRRRYASSSSSSDEEVKTVIDDQQLWEQRERNRNELRQKRSEKKDSRVDSQRDSDDDRDFDRDGRKKETRRNDNDDKLTPEERAAIERERDIRERDEFAKRLNEKDKRKQRKSRRSQSDGEESESNSDDNDDDSRKDAEAQKRMERLRKREERDRRLARGEEVILEDSDDEDNGKGKSTKKKTVITINDMRAESRRAYLQKRTKRELELLERELADEEEVIAKVGGDLTAQEKKELQLKRDILRMAREHGHVGEDEADAAKKPDGFYRLPDEFDGDRGDERHRGKTRAQRGEELLTSRYVEPTQEKSEQQLWEEGQSQMAAGLSRKKKRHKERKDGEQGVEDDDEEKKYDFVFEEQQIDFVCMDTKGGYDNRDKNKKRHPSKKYEEADEDDKMQSNVEEGENELEARPATKHEKILEGRKKLPVYPYREDFLAALQEHQVLILVGETGSGKTTQIPQYLHEVGYSELGKIGCTQPRRVAAMSVAARVAEEMNVKVGHEVGYSIRFENCTSRKTIIQYMTDGMLLREFLTEPDLKSYSCLIIDEAHERTLHTDILFGLVKDVARFRDDLKLIISSATLDAEKFSKYFDDASIFMIPGRMYPVDIYYTKAPEADYVDAAIVTVLQIHISQPLDGDILVFLTGQEEIETAAEILAHRSKVLGNKMPELILCPIYANLPSEQQAKIFDETPKQARKVVLATNIAETSLTINGIKYVIDTGFNKETSFNAKTGMESLMVMPISQAAANQRAGRAGRTQPGKCFRLFTAYSFQNELDPNTTPEILRTNMCNVVLMLKSLGIDNLLAFDFMDAPPPDTLIRALEQLYALGALNDRGELTKMGRRMAEFPLDPMLSKTVIVSEKFKCVSEVLSTVSMLSIGSSVFYRPKEKKVHADTARQNFARGGGGDHIALLRCYREWAETDYSPNWCFENFVQVRNMRKARDVREQLEGLCERVEVDPNISSPDDIESILKAVTAGFFYNTARLGRSGDYETVKQRRTVYIHPSSVLAKEEPLPGWLVYFELAFTSKEYMRQVAPIQPKWLIEIAPHFYQESDVEDTKTKKMPKQRN</sequence>
<evidence type="ECO:0000256" key="5">
    <source>
        <dbReference type="ARBA" id="ARBA00022801"/>
    </source>
</evidence>
<dbReference type="InterPro" id="IPR014001">
    <property type="entry name" value="Helicase_ATP-bd"/>
</dbReference>
<proteinExistence type="predicted"/>
<evidence type="ECO:0000256" key="11">
    <source>
        <dbReference type="SAM" id="Coils"/>
    </source>
</evidence>
<dbReference type="Gene3D" id="1.20.120.1080">
    <property type="match status" value="1"/>
</dbReference>
<dbReference type="SMART" id="SM00487">
    <property type="entry name" value="DEXDc"/>
    <property type="match status" value="1"/>
</dbReference>
<dbReference type="Pfam" id="PF00271">
    <property type="entry name" value="Helicase_C"/>
    <property type="match status" value="1"/>
</dbReference>
<feature type="compositionally biased region" description="Basic and acidic residues" evidence="12">
    <location>
        <begin position="473"/>
        <end position="506"/>
    </location>
</feature>
<dbReference type="Pfam" id="PF04408">
    <property type="entry name" value="WHD_HA2"/>
    <property type="match status" value="1"/>
</dbReference>
<dbReference type="Gene3D" id="3.40.50.300">
    <property type="entry name" value="P-loop containing nucleotide triphosphate hydrolases"/>
    <property type="match status" value="2"/>
</dbReference>
<dbReference type="InterPro" id="IPR011709">
    <property type="entry name" value="DEAD-box_helicase_OB_fold"/>
</dbReference>
<dbReference type="InterPro" id="IPR002464">
    <property type="entry name" value="DNA/RNA_helicase_DEAH_CS"/>
</dbReference>
<evidence type="ECO:0000256" key="12">
    <source>
        <dbReference type="SAM" id="MobiDB-lite"/>
    </source>
</evidence>
<keyword evidence="9" id="KW-0539">Nucleus</keyword>
<dbReference type="InterPro" id="IPR048333">
    <property type="entry name" value="HA2_WH"/>
</dbReference>
<dbReference type="FunFam" id="3.40.50.300:FF:000007">
    <property type="entry name" value="Pre-mRNA-splicing factor ATP-dependent RNA helicase"/>
    <property type="match status" value="1"/>
</dbReference>
<dbReference type="PROSITE" id="PS51194">
    <property type="entry name" value="HELICASE_CTER"/>
    <property type="match status" value="1"/>
</dbReference>
<name>A0ABD3RBW4_9STRA</name>
<dbReference type="InterPro" id="IPR027417">
    <property type="entry name" value="P-loop_NTPase"/>
</dbReference>
<keyword evidence="6" id="KW-0347">Helicase</keyword>
<feature type="compositionally biased region" description="Polar residues" evidence="12">
    <location>
        <begin position="155"/>
        <end position="164"/>
    </location>
</feature>
<dbReference type="FunFam" id="1.20.120.1080:FF:000001">
    <property type="entry name" value="Pre-mRNA-splicing factor ATP-dependent RNA helicase"/>
    <property type="match status" value="1"/>
</dbReference>
<feature type="compositionally biased region" description="Basic residues" evidence="12">
    <location>
        <begin position="220"/>
        <end position="229"/>
    </location>
</feature>
<feature type="compositionally biased region" description="Basic and acidic residues" evidence="12">
    <location>
        <begin position="251"/>
        <end position="331"/>
    </location>
</feature>
<evidence type="ECO:0000256" key="7">
    <source>
        <dbReference type="ARBA" id="ARBA00022840"/>
    </source>
</evidence>
<keyword evidence="5" id="KW-0378">Hydrolase</keyword>
<dbReference type="SMART" id="SM00847">
    <property type="entry name" value="HA2"/>
    <property type="match status" value="1"/>
</dbReference>
<evidence type="ECO:0000313" key="16">
    <source>
        <dbReference type="Proteomes" id="UP001530377"/>
    </source>
</evidence>
<dbReference type="SUPFAM" id="SSF52540">
    <property type="entry name" value="P-loop containing nucleoside triphosphate hydrolases"/>
    <property type="match status" value="1"/>
</dbReference>
<keyword evidence="16" id="KW-1185">Reference proteome</keyword>
<dbReference type="GO" id="GO:0005524">
    <property type="term" value="F:ATP binding"/>
    <property type="evidence" value="ECO:0007669"/>
    <property type="project" value="UniProtKB-KW"/>
</dbReference>
<dbReference type="GO" id="GO:0071006">
    <property type="term" value="C:U2-type catalytic step 1 spliceosome"/>
    <property type="evidence" value="ECO:0007669"/>
    <property type="project" value="UniProtKB-ARBA"/>
</dbReference>
<dbReference type="GO" id="GO:0016787">
    <property type="term" value="F:hydrolase activity"/>
    <property type="evidence" value="ECO:0007669"/>
    <property type="project" value="UniProtKB-KW"/>
</dbReference>
<dbReference type="CDD" id="cd18791">
    <property type="entry name" value="SF2_C_RHA"/>
    <property type="match status" value="1"/>
</dbReference>
<comment type="caution">
    <text evidence="15">The sequence shown here is derived from an EMBL/GenBank/DDBJ whole genome shotgun (WGS) entry which is preliminary data.</text>
</comment>
<organism evidence="15 16">
    <name type="scientific">Cyclostephanos tholiformis</name>
    <dbReference type="NCBI Taxonomy" id="382380"/>
    <lineage>
        <taxon>Eukaryota</taxon>
        <taxon>Sar</taxon>
        <taxon>Stramenopiles</taxon>
        <taxon>Ochrophyta</taxon>
        <taxon>Bacillariophyta</taxon>
        <taxon>Coscinodiscophyceae</taxon>
        <taxon>Thalassiosirophycidae</taxon>
        <taxon>Stephanodiscales</taxon>
        <taxon>Stephanodiscaceae</taxon>
        <taxon>Cyclostephanos</taxon>
    </lineage>
</organism>
<dbReference type="PROSITE" id="PS51192">
    <property type="entry name" value="HELICASE_ATP_BIND_1"/>
    <property type="match status" value="1"/>
</dbReference>
<accession>A0ABD3RBW4</accession>
<evidence type="ECO:0000256" key="1">
    <source>
        <dbReference type="ARBA" id="ARBA00004123"/>
    </source>
</evidence>
<dbReference type="Pfam" id="PF21010">
    <property type="entry name" value="HA2_C"/>
    <property type="match status" value="1"/>
</dbReference>
<feature type="compositionally biased region" description="Basic and acidic residues" evidence="12">
    <location>
        <begin position="357"/>
        <end position="386"/>
    </location>
</feature>
<dbReference type="PANTHER" id="PTHR18934:SF83">
    <property type="entry name" value="PRE-MRNA-SPLICING FACTOR ATP-DEPENDENT RNA HELICASE DHX16"/>
    <property type="match status" value="1"/>
</dbReference>
<evidence type="ECO:0000259" key="14">
    <source>
        <dbReference type="PROSITE" id="PS51194"/>
    </source>
</evidence>
<dbReference type="GO" id="GO:0008380">
    <property type="term" value="P:RNA splicing"/>
    <property type="evidence" value="ECO:0007669"/>
    <property type="project" value="UniProtKB-KW"/>
</dbReference>
<feature type="domain" description="Helicase ATP-binding" evidence="13">
    <location>
        <begin position="656"/>
        <end position="819"/>
    </location>
</feature>
<evidence type="ECO:0000256" key="2">
    <source>
        <dbReference type="ARBA" id="ARBA00012552"/>
    </source>
</evidence>
<evidence type="ECO:0000256" key="10">
    <source>
        <dbReference type="ARBA" id="ARBA00047984"/>
    </source>
</evidence>
<dbReference type="GO" id="GO:0006397">
    <property type="term" value="P:mRNA processing"/>
    <property type="evidence" value="ECO:0007669"/>
    <property type="project" value="UniProtKB-KW"/>
</dbReference>
<gene>
    <name evidence="15" type="ORF">ACHAXA_005649</name>
</gene>
<dbReference type="EMBL" id="JALLPB020000323">
    <property type="protein sequence ID" value="KAL3810507.1"/>
    <property type="molecule type" value="Genomic_DNA"/>
</dbReference>
<dbReference type="InterPro" id="IPR011545">
    <property type="entry name" value="DEAD/DEAH_box_helicase_dom"/>
</dbReference>
<keyword evidence="4" id="KW-0547">Nucleotide-binding</keyword>
<evidence type="ECO:0000256" key="4">
    <source>
        <dbReference type="ARBA" id="ARBA00022741"/>
    </source>
</evidence>
<evidence type="ECO:0000256" key="3">
    <source>
        <dbReference type="ARBA" id="ARBA00022664"/>
    </source>
</evidence>
<dbReference type="InterPro" id="IPR007502">
    <property type="entry name" value="Helicase-assoc_dom"/>
</dbReference>
<feature type="compositionally biased region" description="Basic and acidic residues" evidence="12">
    <location>
        <begin position="205"/>
        <end position="219"/>
    </location>
</feature>
<dbReference type="Pfam" id="PF07717">
    <property type="entry name" value="OB_NTP_bind"/>
    <property type="match status" value="1"/>
</dbReference>
<dbReference type="PROSITE" id="PS00690">
    <property type="entry name" value="DEAH_ATP_HELICASE"/>
    <property type="match status" value="1"/>
</dbReference>
<evidence type="ECO:0000256" key="9">
    <source>
        <dbReference type="ARBA" id="ARBA00023242"/>
    </source>
</evidence>
<dbReference type="Proteomes" id="UP001530377">
    <property type="component" value="Unassembled WGS sequence"/>
</dbReference>